<evidence type="ECO:0000313" key="1">
    <source>
        <dbReference type="EMBL" id="EGA91325.1"/>
    </source>
</evidence>
<name>E7RCG0_9BACL</name>
<sequence length="88" mass="10177">MEREYARAQKDMRGGEEICAGAGRYARWRENTRGRQGDTRGKPKIRTFQQVSLRNRQNYQKTTGNIYNLPIARDTIKPVKKSVTSKGM</sequence>
<protein>
    <submittedName>
        <fullName evidence="1">Uncharacterized protein</fullName>
    </submittedName>
</protein>
<organism evidence="1 2">
    <name type="scientific">Planococcus donghaensis MPA1U2</name>
    <dbReference type="NCBI Taxonomy" id="933115"/>
    <lineage>
        <taxon>Bacteria</taxon>
        <taxon>Bacillati</taxon>
        <taxon>Bacillota</taxon>
        <taxon>Bacilli</taxon>
        <taxon>Bacillales</taxon>
        <taxon>Caryophanaceae</taxon>
        <taxon>Planococcus</taxon>
    </lineage>
</organism>
<evidence type="ECO:0000313" key="2">
    <source>
        <dbReference type="Proteomes" id="UP000003052"/>
    </source>
</evidence>
<dbReference type="AlphaFoldDB" id="E7RCG0"/>
<proteinExistence type="predicted"/>
<dbReference type="EMBL" id="AEPB01000001">
    <property type="protein sequence ID" value="EGA91325.1"/>
    <property type="molecule type" value="Genomic_DNA"/>
</dbReference>
<comment type="caution">
    <text evidence="1">The sequence shown here is derived from an EMBL/GenBank/DDBJ whole genome shotgun (WGS) entry which is preliminary data.</text>
</comment>
<accession>E7RCG0</accession>
<reference evidence="1 2" key="1">
    <citation type="journal article" date="2011" name="J. Bacteriol.">
        <title>The Draft Genome of Planococcus donghaensis MPA1U2 Reveals Nonsporulation Pathways Controlled by a Conserved Spo0A Regulon.</title>
        <authorList>
            <person name="Pearson M.D."/>
            <person name="Noller H.F."/>
        </authorList>
    </citation>
    <scope>NUCLEOTIDE SEQUENCE [LARGE SCALE GENOMIC DNA]</scope>
    <source>
        <strain evidence="1 2">MPA1U2</strain>
    </source>
</reference>
<dbReference type="Proteomes" id="UP000003052">
    <property type="component" value="Unassembled WGS sequence"/>
</dbReference>
<gene>
    <name evidence="1" type="ORF">GPDM_00610</name>
</gene>